<evidence type="ECO:0000313" key="7">
    <source>
        <dbReference type="Proteomes" id="UP000676325"/>
    </source>
</evidence>
<evidence type="ECO:0000256" key="4">
    <source>
        <dbReference type="SAM" id="MobiDB-lite"/>
    </source>
</evidence>
<evidence type="ECO:0000259" key="5">
    <source>
        <dbReference type="SMART" id="SM00479"/>
    </source>
</evidence>
<dbReference type="PANTHER" id="PTHR30231">
    <property type="entry name" value="DNA POLYMERASE III SUBUNIT EPSILON"/>
    <property type="match status" value="1"/>
</dbReference>
<name>A0A941II65_9ACTN</name>
<feature type="region of interest" description="Disordered" evidence="4">
    <location>
        <begin position="206"/>
        <end position="226"/>
    </location>
</feature>
<keyword evidence="7" id="KW-1185">Reference proteome</keyword>
<dbReference type="Gene3D" id="3.30.420.10">
    <property type="entry name" value="Ribonuclease H-like superfamily/Ribonuclease H"/>
    <property type="match status" value="1"/>
</dbReference>
<keyword evidence="3 6" id="KW-0269">Exonuclease</keyword>
<accession>A0A941II65</accession>
<dbReference type="InterPro" id="IPR013520">
    <property type="entry name" value="Ribonucl_H"/>
</dbReference>
<dbReference type="Proteomes" id="UP000676325">
    <property type="component" value="Unassembled WGS sequence"/>
</dbReference>
<dbReference type="GO" id="GO:0008408">
    <property type="term" value="F:3'-5' exonuclease activity"/>
    <property type="evidence" value="ECO:0007669"/>
    <property type="project" value="TreeGrafter"/>
</dbReference>
<feature type="domain" description="Exonuclease" evidence="5">
    <location>
        <begin position="17"/>
        <end position="191"/>
    </location>
</feature>
<dbReference type="AlphaFoldDB" id="A0A941II65"/>
<organism evidence="6 7">
    <name type="scientific">Actinospica acidithermotolerans</name>
    <dbReference type="NCBI Taxonomy" id="2828514"/>
    <lineage>
        <taxon>Bacteria</taxon>
        <taxon>Bacillati</taxon>
        <taxon>Actinomycetota</taxon>
        <taxon>Actinomycetes</taxon>
        <taxon>Catenulisporales</taxon>
        <taxon>Actinospicaceae</taxon>
        <taxon>Actinospica</taxon>
    </lineage>
</organism>
<sequence length="226" mass="24364">MNGSRRIQGPGPHLPCGLVVIDFEAVTPAGRTPEPVEVAALALRWIGGHWYESARFASLIRPPEGTPIPETNTRITGITEEMLENARGAAQVLGELDRRLSMPDYRLVAHGAGTEALLLRAQRAHCPTLAATPLIDTVAMARAVLGRRDSFRLDAVLAHYEVPIPPDRHRAGPDVALTAQIFLRLLADGQRAGRWSDLAGLERAAGRAPAHRPEAGEQTQIEVPAA</sequence>
<evidence type="ECO:0000313" key="6">
    <source>
        <dbReference type="EMBL" id="MBR7825838.1"/>
    </source>
</evidence>
<dbReference type="InterPro" id="IPR036397">
    <property type="entry name" value="RNaseH_sf"/>
</dbReference>
<reference evidence="6" key="1">
    <citation type="submission" date="2021-04" db="EMBL/GenBank/DDBJ databases">
        <title>Genome based classification of Actinospica acidithermotolerans sp. nov., an actinobacterium isolated from an Indonesian hot spring.</title>
        <authorList>
            <person name="Kusuma A.B."/>
            <person name="Putra K.E."/>
            <person name="Nafisah S."/>
            <person name="Loh J."/>
            <person name="Nouioui I."/>
            <person name="Goodfellow M."/>
        </authorList>
    </citation>
    <scope>NUCLEOTIDE SEQUENCE</scope>
    <source>
        <strain evidence="6">MGRD01-02</strain>
    </source>
</reference>
<comment type="caution">
    <text evidence="6">The sequence shown here is derived from an EMBL/GenBank/DDBJ whole genome shotgun (WGS) entry which is preliminary data.</text>
</comment>
<gene>
    <name evidence="6" type="ORF">KDK95_05920</name>
</gene>
<dbReference type="InterPro" id="IPR012337">
    <property type="entry name" value="RNaseH-like_sf"/>
</dbReference>
<dbReference type="GO" id="GO:0003676">
    <property type="term" value="F:nucleic acid binding"/>
    <property type="evidence" value="ECO:0007669"/>
    <property type="project" value="InterPro"/>
</dbReference>
<dbReference type="SMART" id="SM00479">
    <property type="entry name" value="EXOIII"/>
    <property type="match status" value="1"/>
</dbReference>
<dbReference type="RefSeq" id="WP_212516993.1">
    <property type="nucleotide sequence ID" value="NZ_JAGSOH010000009.1"/>
</dbReference>
<protein>
    <submittedName>
        <fullName evidence="6">3'-5' exonuclease</fullName>
    </submittedName>
</protein>
<dbReference type="EMBL" id="JAGSOH010000009">
    <property type="protein sequence ID" value="MBR7825838.1"/>
    <property type="molecule type" value="Genomic_DNA"/>
</dbReference>
<dbReference type="CDD" id="cd06127">
    <property type="entry name" value="DEDDh"/>
    <property type="match status" value="1"/>
</dbReference>
<keyword evidence="2" id="KW-0378">Hydrolase</keyword>
<feature type="compositionally biased region" description="Polar residues" evidence="4">
    <location>
        <begin position="217"/>
        <end position="226"/>
    </location>
</feature>
<proteinExistence type="predicted"/>
<evidence type="ECO:0000256" key="1">
    <source>
        <dbReference type="ARBA" id="ARBA00022722"/>
    </source>
</evidence>
<dbReference type="PANTHER" id="PTHR30231:SF4">
    <property type="entry name" value="PROTEIN NEN2"/>
    <property type="match status" value="1"/>
</dbReference>
<dbReference type="Pfam" id="PF00929">
    <property type="entry name" value="RNase_T"/>
    <property type="match status" value="1"/>
</dbReference>
<dbReference type="SUPFAM" id="SSF53098">
    <property type="entry name" value="Ribonuclease H-like"/>
    <property type="match status" value="1"/>
</dbReference>
<evidence type="ECO:0000256" key="2">
    <source>
        <dbReference type="ARBA" id="ARBA00022801"/>
    </source>
</evidence>
<keyword evidence="1" id="KW-0540">Nuclease</keyword>
<evidence type="ECO:0000256" key="3">
    <source>
        <dbReference type="ARBA" id="ARBA00022839"/>
    </source>
</evidence>